<dbReference type="AlphaFoldDB" id="T1L4G8"/>
<dbReference type="EnsemblMetazoa" id="tetur38g00724.1">
    <property type="protein sequence ID" value="tetur38g00724.1"/>
    <property type="gene ID" value="tetur38g00724"/>
</dbReference>
<dbReference type="KEGG" id="tut:107370189"/>
<name>T1L4G8_TETUR</name>
<sequence>MAWINQSLINGVFHTALAVNLLLTLISSNVGTLDPSDNEVTNEVNDLQVAETIPGKAYSADSLDEGHHESGGKLHYQSHHGEKQAGHGHSEDFREAGHLKKGKGGHRFHDVGSHHKEAGSAVGHVDSKAHKEHKKVLKHSWDRGGGFVKKWHWDKGAHLEKEHSDASKKHLAHKKHHHHKEAGKRSKGKKADHQHHKEAHKKEHHKASHGQQKKLQSGQFKESAHHEKDSKRKHESSADEGRKWSGWGSGGYDSGWDGPSGGGYSGWSSPMYGKHGSGWSGIRKYLKPTFDGLNEFAGGGLDTFASSHRYQVSKEKPSSPMIIANESQKPTKSTLIQTIYPKNWKYGHIFGTGLNFLLPRSEY</sequence>
<protein>
    <submittedName>
        <fullName evidence="3">Uncharacterized protein</fullName>
    </submittedName>
</protein>
<dbReference type="Proteomes" id="UP000015104">
    <property type="component" value="Unassembled WGS sequence"/>
</dbReference>
<proteinExistence type="predicted"/>
<reference evidence="4" key="1">
    <citation type="submission" date="2011-08" db="EMBL/GenBank/DDBJ databases">
        <authorList>
            <person name="Rombauts S."/>
        </authorList>
    </citation>
    <scope>NUCLEOTIDE SEQUENCE</scope>
    <source>
        <strain evidence="4">London</strain>
    </source>
</reference>
<organism evidence="3 4">
    <name type="scientific">Tetranychus urticae</name>
    <name type="common">Two-spotted spider mite</name>
    <dbReference type="NCBI Taxonomy" id="32264"/>
    <lineage>
        <taxon>Eukaryota</taxon>
        <taxon>Metazoa</taxon>
        <taxon>Ecdysozoa</taxon>
        <taxon>Arthropoda</taxon>
        <taxon>Chelicerata</taxon>
        <taxon>Arachnida</taxon>
        <taxon>Acari</taxon>
        <taxon>Acariformes</taxon>
        <taxon>Trombidiformes</taxon>
        <taxon>Prostigmata</taxon>
        <taxon>Eleutherengona</taxon>
        <taxon>Raphignathae</taxon>
        <taxon>Tetranychoidea</taxon>
        <taxon>Tetranychidae</taxon>
        <taxon>Tetranychus</taxon>
    </lineage>
</organism>
<evidence type="ECO:0000313" key="4">
    <source>
        <dbReference type="Proteomes" id="UP000015104"/>
    </source>
</evidence>
<accession>T1L4G8</accession>
<evidence type="ECO:0000256" key="1">
    <source>
        <dbReference type="SAM" id="MobiDB-lite"/>
    </source>
</evidence>
<keyword evidence="2" id="KW-0732">Signal</keyword>
<evidence type="ECO:0000313" key="3">
    <source>
        <dbReference type="EnsemblMetazoa" id="tetur38g00724.1"/>
    </source>
</evidence>
<keyword evidence="4" id="KW-1185">Reference proteome</keyword>
<feature type="chain" id="PRO_5004592238" evidence="2">
    <location>
        <begin position="19"/>
        <end position="363"/>
    </location>
</feature>
<feature type="compositionally biased region" description="Basic and acidic residues" evidence="1">
    <location>
        <begin position="222"/>
        <end position="243"/>
    </location>
</feature>
<feature type="region of interest" description="Disordered" evidence="1">
    <location>
        <begin position="160"/>
        <end position="244"/>
    </location>
</feature>
<dbReference type="EMBL" id="CAEY01001080">
    <property type="status" value="NOT_ANNOTATED_CDS"/>
    <property type="molecule type" value="Genomic_DNA"/>
</dbReference>
<gene>
    <name evidence="3" type="primary">107370189</name>
</gene>
<feature type="compositionally biased region" description="Basic residues" evidence="1">
    <location>
        <begin position="169"/>
        <end position="212"/>
    </location>
</feature>
<dbReference type="OMA" id="ESAHHEK"/>
<feature type="region of interest" description="Disordered" evidence="1">
    <location>
        <begin position="59"/>
        <end position="129"/>
    </location>
</feature>
<dbReference type="OrthoDB" id="10362682at2759"/>
<dbReference type="HOGENOM" id="CLU_763611_0_0_1"/>
<feature type="compositionally biased region" description="Basic and acidic residues" evidence="1">
    <location>
        <begin position="79"/>
        <end position="98"/>
    </location>
</feature>
<evidence type="ECO:0000256" key="2">
    <source>
        <dbReference type="SAM" id="SignalP"/>
    </source>
</evidence>
<feature type="compositionally biased region" description="Basic and acidic residues" evidence="1">
    <location>
        <begin position="107"/>
        <end position="118"/>
    </location>
</feature>
<feature type="signal peptide" evidence="2">
    <location>
        <begin position="1"/>
        <end position="18"/>
    </location>
</feature>
<reference evidence="3" key="2">
    <citation type="submission" date="2015-06" db="UniProtKB">
        <authorList>
            <consortium name="EnsemblMetazoa"/>
        </authorList>
    </citation>
    <scope>IDENTIFICATION</scope>
</reference>